<protein>
    <recommendedName>
        <fullName evidence="4">Tryptophan synthase beta chain-like PALP domain-containing protein</fullName>
    </recommendedName>
</protein>
<reference evidence="5" key="1">
    <citation type="submission" date="2018-05" db="EMBL/GenBank/DDBJ databases">
        <authorList>
            <person name="Lanie J.A."/>
            <person name="Ng W.-L."/>
            <person name="Kazmierczak K.M."/>
            <person name="Andrzejewski T.M."/>
            <person name="Davidsen T.M."/>
            <person name="Wayne K.J."/>
            <person name="Tettelin H."/>
            <person name="Glass J.I."/>
            <person name="Rusch D."/>
            <person name="Podicherti R."/>
            <person name="Tsui H.-C.T."/>
            <person name="Winkler M.E."/>
        </authorList>
    </citation>
    <scope>NUCLEOTIDE SEQUENCE</scope>
</reference>
<dbReference type="Gene3D" id="3.40.50.1100">
    <property type="match status" value="2"/>
</dbReference>
<dbReference type="Pfam" id="PF00291">
    <property type="entry name" value="PALP"/>
    <property type="match status" value="1"/>
</dbReference>
<dbReference type="PANTHER" id="PTHR43780:SF2">
    <property type="entry name" value="1-AMINOCYCLOPROPANE-1-CARBOXYLATE DEAMINASE-RELATED"/>
    <property type="match status" value="1"/>
</dbReference>
<evidence type="ECO:0000256" key="1">
    <source>
        <dbReference type="ARBA" id="ARBA00001933"/>
    </source>
</evidence>
<dbReference type="EMBL" id="UINC01000237">
    <property type="protein sequence ID" value="SUZ51758.1"/>
    <property type="molecule type" value="Genomic_DNA"/>
</dbReference>
<sequence>MRSLVEFERATLAHRPTALEPMPNISVDLGGPDVWVKRDDCTGLGMGGNKARQLEFYFGDALARGADTVLITGAVQSNYVRATAAASAKLGMGCEIQLEERVEGMDETYRRSGNVLLNQLFGARLHSYPEGEDETGADAELDAIAERLRSQGKTPYVIYLSEGHQPLGALGYVEAAGEILEQAAVLGADFDAIVVPSGSGATHAGLLVGLRAAGSKVPVHGISVRRDAKSQAARILRTARATGEELEVAHVVDETDIVVHDDWLAPGYGHPSEDTLEAIKIAAQREGLLLDPVYSGKAFAGLIGLVRRGDLEPNDTILFVHTGGTPALFGYANLLGDI</sequence>
<dbReference type="PANTHER" id="PTHR43780">
    <property type="entry name" value="1-AMINOCYCLOPROPANE-1-CARBOXYLATE DEAMINASE-RELATED"/>
    <property type="match status" value="1"/>
</dbReference>
<comment type="similarity">
    <text evidence="2">Belongs to the ACC deaminase/D-cysteine desulfhydrase family.</text>
</comment>
<accession>A0A381ND93</accession>
<gene>
    <name evidence="5" type="ORF">METZ01_LOCUS4612</name>
</gene>
<evidence type="ECO:0000259" key="4">
    <source>
        <dbReference type="Pfam" id="PF00291"/>
    </source>
</evidence>
<dbReference type="NCBIfam" id="TIGR01275">
    <property type="entry name" value="ACC_deam_rel"/>
    <property type="match status" value="1"/>
</dbReference>
<dbReference type="GO" id="GO:0019148">
    <property type="term" value="F:D-cysteine desulfhydrase activity"/>
    <property type="evidence" value="ECO:0007669"/>
    <property type="project" value="TreeGrafter"/>
</dbReference>
<keyword evidence="3" id="KW-0663">Pyridoxal phosphate</keyword>
<dbReference type="SUPFAM" id="SSF53686">
    <property type="entry name" value="Tryptophan synthase beta subunit-like PLP-dependent enzymes"/>
    <property type="match status" value="1"/>
</dbReference>
<name>A0A381ND93_9ZZZZ</name>
<evidence type="ECO:0000256" key="2">
    <source>
        <dbReference type="ARBA" id="ARBA00008639"/>
    </source>
</evidence>
<dbReference type="InterPro" id="IPR001926">
    <property type="entry name" value="TrpB-like_PALP"/>
</dbReference>
<feature type="domain" description="Tryptophan synthase beta chain-like PALP" evidence="4">
    <location>
        <begin position="11"/>
        <end position="323"/>
    </location>
</feature>
<proteinExistence type="inferred from homology"/>
<dbReference type="InterPro" id="IPR027278">
    <property type="entry name" value="ACCD_DCysDesulf"/>
</dbReference>
<dbReference type="PIRSF" id="PIRSF006278">
    <property type="entry name" value="ACCD_DCysDesulf"/>
    <property type="match status" value="1"/>
</dbReference>
<dbReference type="InterPro" id="IPR005966">
    <property type="entry name" value="D-Cys_desShydrase"/>
</dbReference>
<evidence type="ECO:0000256" key="3">
    <source>
        <dbReference type="ARBA" id="ARBA00022898"/>
    </source>
</evidence>
<dbReference type="AlphaFoldDB" id="A0A381ND93"/>
<evidence type="ECO:0000313" key="5">
    <source>
        <dbReference type="EMBL" id="SUZ51758.1"/>
    </source>
</evidence>
<dbReference type="InterPro" id="IPR036052">
    <property type="entry name" value="TrpB-like_PALP_sf"/>
</dbReference>
<comment type="cofactor">
    <cofactor evidence="1">
        <name>pyridoxal 5'-phosphate</name>
        <dbReference type="ChEBI" id="CHEBI:597326"/>
    </cofactor>
</comment>
<organism evidence="5">
    <name type="scientific">marine metagenome</name>
    <dbReference type="NCBI Taxonomy" id="408172"/>
    <lineage>
        <taxon>unclassified sequences</taxon>
        <taxon>metagenomes</taxon>
        <taxon>ecological metagenomes</taxon>
    </lineage>
</organism>